<evidence type="ECO:0000259" key="2">
    <source>
        <dbReference type="Pfam" id="PF05205"/>
    </source>
</evidence>
<comment type="caution">
    <text evidence="3">The sequence shown here is derived from an EMBL/GenBank/DDBJ whole genome shotgun (WGS) entry which is preliminary data.</text>
</comment>
<name>A0A060SIQ3_PYCCI</name>
<dbReference type="HOGENOM" id="CLU_143634_0_0_1"/>
<feature type="region of interest" description="Disordered" evidence="1">
    <location>
        <begin position="124"/>
        <end position="165"/>
    </location>
</feature>
<dbReference type="Proteomes" id="UP000029665">
    <property type="component" value="Unassembled WGS sequence"/>
</dbReference>
<evidence type="ECO:0000256" key="1">
    <source>
        <dbReference type="SAM" id="MobiDB-lite"/>
    </source>
</evidence>
<gene>
    <name evidence="3" type="ORF">BN946_scf185043.g136</name>
</gene>
<proteinExistence type="predicted"/>
<dbReference type="InterPro" id="IPR055264">
    <property type="entry name" value="BOD1/SHG1_dom"/>
</dbReference>
<dbReference type="OrthoDB" id="5579731at2759"/>
<evidence type="ECO:0000313" key="4">
    <source>
        <dbReference type="Proteomes" id="UP000029665"/>
    </source>
</evidence>
<evidence type="ECO:0000313" key="3">
    <source>
        <dbReference type="EMBL" id="CDO74086.1"/>
    </source>
</evidence>
<dbReference type="EMBL" id="CCBP010000125">
    <property type="protein sequence ID" value="CDO74086.1"/>
    <property type="molecule type" value="Genomic_DNA"/>
</dbReference>
<organism evidence="3 4">
    <name type="scientific">Pycnoporus cinnabarinus</name>
    <name type="common">Cinnabar-red polypore</name>
    <name type="synonym">Trametes cinnabarina</name>
    <dbReference type="NCBI Taxonomy" id="5643"/>
    <lineage>
        <taxon>Eukaryota</taxon>
        <taxon>Fungi</taxon>
        <taxon>Dikarya</taxon>
        <taxon>Basidiomycota</taxon>
        <taxon>Agaricomycotina</taxon>
        <taxon>Agaricomycetes</taxon>
        <taxon>Polyporales</taxon>
        <taxon>Polyporaceae</taxon>
        <taxon>Trametes</taxon>
    </lineage>
</organism>
<feature type="domain" description="BOD1/SHG1" evidence="2">
    <location>
        <begin position="17"/>
        <end position="118"/>
    </location>
</feature>
<reference evidence="3" key="1">
    <citation type="submission" date="2014-01" db="EMBL/GenBank/DDBJ databases">
        <title>The genome of the white-rot fungus Pycnoporus cinnabarinus: a basidiomycete model with a versatile arsenal for lignocellulosic biomass breakdown.</title>
        <authorList>
            <person name="Levasseur A."/>
            <person name="Lomascolo A."/>
            <person name="Ruiz-Duenas F.J."/>
            <person name="Uzan E."/>
            <person name="Piumi F."/>
            <person name="Kues U."/>
            <person name="Ram A.F.J."/>
            <person name="Murat C."/>
            <person name="Haon M."/>
            <person name="Benoit I."/>
            <person name="Arfi Y."/>
            <person name="Chevret D."/>
            <person name="Drula E."/>
            <person name="Kwon M.J."/>
            <person name="Gouret P."/>
            <person name="Lesage-Meessen L."/>
            <person name="Lombard V."/>
            <person name="Mariette J."/>
            <person name="Noirot C."/>
            <person name="Park J."/>
            <person name="Patyshakuliyeva A."/>
            <person name="Wieneger R.A.B."/>
            <person name="Wosten H.A.B."/>
            <person name="Martin F."/>
            <person name="Coutinho P.M."/>
            <person name="de Vries R."/>
            <person name="Martinez A.T."/>
            <person name="Klopp C."/>
            <person name="Pontarotti P."/>
            <person name="Henrissat B."/>
            <person name="Record E."/>
        </authorList>
    </citation>
    <scope>NUCLEOTIDE SEQUENCE [LARGE SCALE GENOMIC DNA]</scope>
    <source>
        <strain evidence="3">BRFM137</strain>
    </source>
</reference>
<accession>A0A060SIQ3</accession>
<keyword evidence="4" id="KW-1185">Reference proteome</keyword>
<feature type="compositionally biased region" description="Acidic residues" evidence="1">
    <location>
        <begin position="156"/>
        <end position="165"/>
    </location>
</feature>
<dbReference type="Pfam" id="PF05205">
    <property type="entry name" value="COMPASS-Shg1"/>
    <property type="match status" value="1"/>
</dbReference>
<protein>
    <recommendedName>
        <fullName evidence="2">BOD1/SHG1 domain-containing protein</fullName>
    </recommendedName>
</protein>
<sequence length="165" mass="18061">MSNITNPTQLVEECDLFKKSGEFDRLRRELLKEFRQSVGLCLIRTGMAAFVARVEDIAKQKLASDAKLQYMPEATVTREIMQELERYPIVERAVADSPSLSSPAFATGVKSSIQKVLQAHRKGTNGTFQAAAKTDGVTSTPGANHDSDSDSSAESMDLEDDESSD</sequence>
<dbReference type="AlphaFoldDB" id="A0A060SIQ3"/>
<dbReference type="OMA" id="LCLIRTG"/>
<dbReference type="STRING" id="5643.A0A060SIQ3"/>